<feature type="chain" id="PRO_5004912349" description="Pentapeptide MXKDX repeat protein" evidence="2">
    <location>
        <begin position="23"/>
        <end position="92"/>
    </location>
</feature>
<feature type="region of interest" description="Disordered" evidence="1">
    <location>
        <begin position="25"/>
        <end position="92"/>
    </location>
</feature>
<sequence>MKTPLPLAAAVFASIIATSAIANQDDMHDGTHGAAGDTQGSAMSETHQRANTANVGKDGKTIDEKMKNEVQDDWREDAKERRDADTSKPEQR</sequence>
<dbReference type="AlphaFoldDB" id="W8QXG6"/>
<reference evidence="4" key="1">
    <citation type="journal article" date="2014" name="Genome Announc.">
        <title>Complete Genome Sequence of the Highly Transformable Pseudomonas stutzeri Strain 28a24.</title>
        <authorList>
            <person name="Smith B.A."/>
            <person name="Dougherty K.M."/>
            <person name="Baltrus D.A."/>
        </authorList>
    </citation>
    <scope>NUCLEOTIDE SEQUENCE [LARGE SCALE GENOMIC DNA]</scope>
    <source>
        <strain evidence="4">28a24</strain>
    </source>
</reference>
<dbReference type="EMBL" id="CP007441">
    <property type="protein sequence ID" value="AHL74969.1"/>
    <property type="molecule type" value="Genomic_DNA"/>
</dbReference>
<dbReference type="PATRIC" id="fig|316.77.peg.1509"/>
<evidence type="ECO:0000313" key="3">
    <source>
        <dbReference type="EMBL" id="AHL74969.1"/>
    </source>
</evidence>
<evidence type="ECO:0000256" key="2">
    <source>
        <dbReference type="SAM" id="SignalP"/>
    </source>
</evidence>
<evidence type="ECO:0000313" key="4">
    <source>
        <dbReference type="Proteomes" id="UP000019522"/>
    </source>
</evidence>
<accession>W8QXG6</accession>
<feature type="compositionally biased region" description="Basic and acidic residues" evidence="1">
    <location>
        <begin position="57"/>
        <end position="92"/>
    </location>
</feature>
<dbReference type="KEGG" id="pstt:CH92_07590"/>
<proteinExistence type="predicted"/>
<dbReference type="RefSeq" id="WP_025241144.1">
    <property type="nucleotide sequence ID" value="NZ_CP007441.1"/>
</dbReference>
<organism evidence="3 4">
    <name type="scientific">Stutzerimonas stutzeri</name>
    <name type="common">Pseudomonas stutzeri</name>
    <dbReference type="NCBI Taxonomy" id="316"/>
    <lineage>
        <taxon>Bacteria</taxon>
        <taxon>Pseudomonadati</taxon>
        <taxon>Pseudomonadota</taxon>
        <taxon>Gammaproteobacteria</taxon>
        <taxon>Pseudomonadales</taxon>
        <taxon>Pseudomonadaceae</taxon>
        <taxon>Stutzerimonas</taxon>
    </lineage>
</organism>
<dbReference type="Proteomes" id="UP000019522">
    <property type="component" value="Chromosome"/>
</dbReference>
<keyword evidence="2" id="KW-0732">Signal</keyword>
<dbReference type="OrthoDB" id="7005982at2"/>
<evidence type="ECO:0008006" key="5">
    <source>
        <dbReference type="Google" id="ProtNLM"/>
    </source>
</evidence>
<evidence type="ECO:0000256" key="1">
    <source>
        <dbReference type="SAM" id="MobiDB-lite"/>
    </source>
</evidence>
<protein>
    <recommendedName>
        <fullName evidence="5">Pentapeptide MXKDX repeat protein</fullName>
    </recommendedName>
</protein>
<reference evidence="3 4" key="2">
    <citation type="submission" date="2014-03" db="EMBL/GenBank/DDBJ databases">
        <authorList>
            <person name="Baltrus D."/>
            <person name="Dougherty K."/>
        </authorList>
    </citation>
    <scope>NUCLEOTIDE SEQUENCE</scope>
    <source>
        <strain evidence="3 4">28a24</strain>
    </source>
</reference>
<feature type="signal peptide" evidence="2">
    <location>
        <begin position="1"/>
        <end position="22"/>
    </location>
</feature>
<gene>
    <name evidence="3" type="ORF">CH92_07590</name>
</gene>
<name>W8QXG6_STUST</name>
<feature type="compositionally biased region" description="Polar residues" evidence="1">
    <location>
        <begin position="38"/>
        <end position="54"/>
    </location>
</feature>